<protein>
    <submittedName>
        <fullName evidence="1">Uncharacterized protein</fullName>
    </submittedName>
</protein>
<name>A0A4Y2RPE0_ARAVE</name>
<comment type="caution">
    <text evidence="1">The sequence shown here is derived from an EMBL/GenBank/DDBJ whole genome shotgun (WGS) entry which is preliminary data.</text>
</comment>
<evidence type="ECO:0000313" key="2">
    <source>
        <dbReference type="Proteomes" id="UP000499080"/>
    </source>
</evidence>
<accession>A0A4Y2RPE0</accession>
<dbReference type="AlphaFoldDB" id="A0A4Y2RPE0"/>
<keyword evidence="2" id="KW-1185">Reference proteome</keyword>
<gene>
    <name evidence="1" type="ORF">AVEN_39373_1</name>
</gene>
<reference evidence="1 2" key="1">
    <citation type="journal article" date="2019" name="Sci. Rep.">
        <title>Orb-weaving spider Araneus ventricosus genome elucidates the spidroin gene catalogue.</title>
        <authorList>
            <person name="Kono N."/>
            <person name="Nakamura H."/>
            <person name="Ohtoshi R."/>
            <person name="Moran D.A.P."/>
            <person name="Shinohara A."/>
            <person name="Yoshida Y."/>
            <person name="Fujiwara M."/>
            <person name="Mori M."/>
            <person name="Tomita M."/>
            <person name="Arakawa K."/>
        </authorList>
    </citation>
    <scope>NUCLEOTIDE SEQUENCE [LARGE SCALE GENOMIC DNA]</scope>
</reference>
<proteinExistence type="predicted"/>
<organism evidence="1 2">
    <name type="scientific">Araneus ventricosus</name>
    <name type="common">Orbweaver spider</name>
    <name type="synonym">Epeira ventricosa</name>
    <dbReference type="NCBI Taxonomy" id="182803"/>
    <lineage>
        <taxon>Eukaryota</taxon>
        <taxon>Metazoa</taxon>
        <taxon>Ecdysozoa</taxon>
        <taxon>Arthropoda</taxon>
        <taxon>Chelicerata</taxon>
        <taxon>Arachnida</taxon>
        <taxon>Araneae</taxon>
        <taxon>Araneomorphae</taxon>
        <taxon>Entelegynae</taxon>
        <taxon>Araneoidea</taxon>
        <taxon>Araneidae</taxon>
        <taxon>Araneus</taxon>
    </lineage>
</organism>
<sequence>MQPASIFHFQFQRSPRSPSQHVPRLLTHSKWDFEFVLIQLQEPFPRRALQPRNAKKLLNFEAFPHSNFYIGVVAGILSPRLQTTSARARMVVFVRNHREPCRHLWLLTRVELCVYLWDDLWRHGDQELGRMAVLRIK</sequence>
<evidence type="ECO:0000313" key="1">
    <source>
        <dbReference type="EMBL" id="GBN77521.1"/>
    </source>
</evidence>
<dbReference type="Proteomes" id="UP000499080">
    <property type="component" value="Unassembled WGS sequence"/>
</dbReference>
<dbReference type="EMBL" id="BGPR01017872">
    <property type="protein sequence ID" value="GBN77521.1"/>
    <property type="molecule type" value="Genomic_DNA"/>
</dbReference>